<gene>
    <name evidence="9" type="ORF">F3F51_18270</name>
</gene>
<dbReference type="CDD" id="cd08977">
    <property type="entry name" value="SusD"/>
    <property type="match status" value="1"/>
</dbReference>
<dbReference type="InterPro" id="IPR011990">
    <property type="entry name" value="TPR-like_helical_dom_sf"/>
</dbReference>
<proteinExistence type="inferred from homology"/>
<name>A0A6N3V771_BACOV</name>
<dbReference type="Proteomes" id="UP000460135">
    <property type="component" value="Unassembled WGS sequence"/>
</dbReference>
<dbReference type="InterPro" id="IPR012944">
    <property type="entry name" value="SusD_RagB_dom"/>
</dbReference>
<evidence type="ECO:0000256" key="1">
    <source>
        <dbReference type="ARBA" id="ARBA00004442"/>
    </source>
</evidence>
<keyword evidence="3 6" id="KW-0732">Signal</keyword>
<organism evidence="9 10">
    <name type="scientific">Bacteroides ovatus</name>
    <dbReference type="NCBI Taxonomy" id="28116"/>
    <lineage>
        <taxon>Bacteria</taxon>
        <taxon>Pseudomonadati</taxon>
        <taxon>Bacteroidota</taxon>
        <taxon>Bacteroidia</taxon>
        <taxon>Bacteroidales</taxon>
        <taxon>Bacteroidaceae</taxon>
        <taxon>Bacteroides</taxon>
    </lineage>
</organism>
<feature type="chain" id="PRO_5027022603" evidence="6">
    <location>
        <begin position="18"/>
        <end position="511"/>
    </location>
</feature>
<feature type="signal peptide" evidence="6">
    <location>
        <begin position="1"/>
        <end position="17"/>
    </location>
</feature>
<evidence type="ECO:0000256" key="5">
    <source>
        <dbReference type="ARBA" id="ARBA00023237"/>
    </source>
</evidence>
<dbReference type="InterPro" id="IPR033985">
    <property type="entry name" value="SusD-like_N"/>
</dbReference>
<accession>A0A6N3V771</accession>
<dbReference type="SUPFAM" id="SSF48452">
    <property type="entry name" value="TPR-like"/>
    <property type="match status" value="1"/>
</dbReference>
<dbReference type="PROSITE" id="PS51257">
    <property type="entry name" value="PROKAR_LIPOPROTEIN"/>
    <property type="match status" value="1"/>
</dbReference>
<comment type="caution">
    <text evidence="9">The sequence shown here is derived from an EMBL/GenBank/DDBJ whole genome shotgun (WGS) entry which is preliminary data.</text>
</comment>
<dbReference type="AlphaFoldDB" id="A0A6N3V771"/>
<keyword evidence="5" id="KW-0998">Cell outer membrane</keyword>
<feature type="domain" description="RagB/SusD" evidence="7">
    <location>
        <begin position="384"/>
        <end position="500"/>
    </location>
</feature>
<feature type="domain" description="SusD-like N-terminal" evidence="8">
    <location>
        <begin position="78"/>
        <end position="215"/>
    </location>
</feature>
<dbReference type="Pfam" id="PF07980">
    <property type="entry name" value="SusD_RagB"/>
    <property type="match status" value="1"/>
</dbReference>
<sequence length="511" mass="58101">MIKKFKLYILLATVACSATSCLDKMPEDSIPFDDAIKTVDDVNLAVVGIYDAFKNSALYSGNLTLLPDLQADFVYGINGNTNIYGDIWRWKDILATNTSIEAVYAGLYTVINRCNFLLDRVDAVRKNVTDDDDLDQLDQCCGEAYFARALAYSELVKCFCKAYESDAEAANELGVILTQHYQGNEEMKRASLKDSYQFILDDLDRAAELLALDKDYDPATDGALFNNAIYFNEYTVYALRARVALYMKNWEDAIKYSSKVIDSGYYLLSSCTQNYTSTASYYKYMWTNDNATEIIFKVGFTINSYGGRLGTIFFNYDFSTVRPDYVPAEWVINLYDNNDLRVSTFFLTYQTGYSHGLSWPLLIKYFGNESFVNENILHVCMPKVLRLSEQYLIRAEAYVSQTNPDYGRAGKDITALRTARYATYGGSTALSASNAMKVIKEERVKELYMEGFRLHDLKRWHDGFERKPQAQSLENGSKLKVEADDPLFVWPIPQHELDAPGSQVQPNESNK</sequence>
<evidence type="ECO:0000256" key="6">
    <source>
        <dbReference type="SAM" id="SignalP"/>
    </source>
</evidence>
<dbReference type="EMBL" id="VWLX01000014">
    <property type="protein sequence ID" value="KAA3802447.1"/>
    <property type="molecule type" value="Genomic_DNA"/>
</dbReference>
<evidence type="ECO:0000256" key="2">
    <source>
        <dbReference type="ARBA" id="ARBA00006275"/>
    </source>
</evidence>
<evidence type="ECO:0000256" key="3">
    <source>
        <dbReference type="ARBA" id="ARBA00022729"/>
    </source>
</evidence>
<evidence type="ECO:0000313" key="10">
    <source>
        <dbReference type="Proteomes" id="UP000460135"/>
    </source>
</evidence>
<protein>
    <submittedName>
        <fullName evidence="9">RagB/SusD family nutrient uptake outer membrane protein</fullName>
    </submittedName>
</protein>
<comment type="subcellular location">
    <subcellularLocation>
        <location evidence="1">Cell outer membrane</location>
    </subcellularLocation>
</comment>
<evidence type="ECO:0000259" key="8">
    <source>
        <dbReference type="Pfam" id="PF14322"/>
    </source>
</evidence>
<keyword evidence="4" id="KW-0472">Membrane</keyword>
<dbReference type="Gene3D" id="1.25.40.390">
    <property type="match status" value="1"/>
</dbReference>
<dbReference type="Pfam" id="PF14322">
    <property type="entry name" value="SusD-like_3"/>
    <property type="match status" value="1"/>
</dbReference>
<comment type="similarity">
    <text evidence="2">Belongs to the SusD family.</text>
</comment>
<evidence type="ECO:0000259" key="7">
    <source>
        <dbReference type="Pfam" id="PF07980"/>
    </source>
</evidence>
<evidence type="ECO:0000313" key="9">
    <source>
        <dbReference type="EMBL" id="KAA3802447.1"/>
    </source>
</evidence>
<reference evidence="9 10" key="1">
    <citation type="journal article" date="2019" name="Nat. Med.">
        <title>A library of human gut bacterial isolates paired with longitudinal multiomics data enables mechanistic microbiome research.</title>
        <authorList>
            <person name="Poyet M."/>
            <person name="Groussin M."/>
            <person name="Gibbons S.M."/>
            <person name="Avila-Pacheco J."/>
            <person name="Jiang X."/>
            <person name="Kearney S.M."/>
            <person name="Perrotta A.R."/>
            <person name="Berdy B."/>
            <person name="Zhao S."/>
            <person name="Lieberman T.D."/>
            <person name="Swanson P.K."/>
            <person name="Smith M."/>
            <person name="Roesemann S."/>
            <person name="Alexander J.E."/>
            <person name="Rich S.A."/>
            <person name="Livny J."/>
            <person name="Vlamakis H."/>
            <person name="Clish C."/>
            <person name="Bullock K."/>
            <person name="Deik A."/>
            <person name="Scott J."/>
            <person name="Pierce K.A."/>
            <person name="Xavier R.J."/>
            <person name="Alm E.J."/>
        </authorList>
    </citation>
    <scope>NUCLEOTIDE SEQUENCE [LARGE SCALE GENOMIC DNA]</scope>
    <source>
        <strain evidence="9 10">BIOML-A183</strain>
    </source>
</reference>
<evidence type="ECO:0000256" key="4">
    <source>
        <dbReference type="ARBA" id="ARBA00023136"/>
    </source>
</evidence>
<dbReference type="GO" id="GO:0009279">
    <property type="term" value="C:cell outer membrane"/>
    <property type="evidence" value="ECO:0007669"/>
    <property type="project" value="UniProtKB-SubCell"/>
</dbReference>